<dbReference type="PANTHER" id="PTHR24264">
    <property type="entry name" value="TRYPSIN-RELATED"/>
    <property type="match status" value="1"/>
</dbReference>
<dbReference type="Gene3D" id="2.40.10.10">
    <property type="entry name" value="Trypsin-like serine proteases"/>
    <property type="match status" value="2"/>
</dbReference>
<keyword evidence="3" id="KW-0720">Serine protease</keyword>
<feature type="domain" description="Peptidase S1" evidence="6">
    <location>
        <begin position="58"/>
        <end position="286"/>
    </location>
</feature>
<evidence type="ECO:0000256" key="4">
    <source>
        <dbReference type="ARBA" id="ARBA00023157"/>
    </source>
</evidence>
<dbReference type="Pfam" id="PF00089">
    <property type="entry name" value="Trypsin"/>
    <property type="match status" value="1"/>
</dbReference>
<keyword evidence="2" id="KW-0378">Hydrolase</keyword>
<dbReference type="AlphaFoldDB" id="A0AA89C3D7"/>
<dbReference type="GO" id="GO:0005615">
    <property type="term" value="C:extracellular space"/>
    <property type="evidence" value="ECO:0007669"/>
    <property type="project" value="TreeGrafter"/>
</dbReference>
<dbReference type="PROSITE" id="PS00135">
    <property type="entry name" value="TRYPSIN_SER"/>
    <property type="match status" value="1"/>
</dbReference>
<accession>A0AA89C3D7</accession>
<dbReference type="InterPro" id="IPR009003">
    <property type="entry name" value="Peptidase_S1_PA"/>
</dbReference>
<reference evidence="7" key="1">
    <citation type="submission" date="2019-08" db="EMBL/GenBank/DDBJ databases">
        <title>The improved chromosome-level genome for the pearl oyster Pinctada fucata martensii using PacBio sequencing and Hi-C.</title>
        <authorList>
            <person name="Zheng Z."/>
        </authorList>
    </citation>
    <scope>NUCLEOTIDE SEQUENCE</scope>
    <source>
        <strain evidence="7">ZZ-2019</strain>
        <tissue evidence="7">Adductor muscle</tissue>
    </source>
</reference>
<dbReference type="InterPro" id="IPR001254">
    <property type="entry name" value="Trypsin_dom"/>
</dbReference>
<dbReference type="InterPro" id="IPR050127">
    <property type="entry name" value="Serine_Proteases_S1"/>
</dbReference>
<dbReference type="SMART" id="SM00020">
    <property type="entry name" value="Tryp_SPc"/>
    <property type="match status" value="1"/>
</dbReference>
<comment type="caution">
    <text evidence="7">The sequence shown here is derived from an EMBL/GenBank/DDBJ whole genome shotgun (WGS) entry which is preliminary data.</text>
</comment>
<proteinExistence type="inferred from homology"/>
<keyword evidence="4" id="KW-1015">Disulfide bond</keyword>
<evidence type="ECO:0000256" key="1">
    <source>
        <dbReference type="ARBA" id="ARBA00022670"/>
    </source>
</evidence>
<dbReference type="EMBL" id="VSWD01000005">
    <property type="protein sequence ID" value="KAK3104221.1"/>
    <property type="molecule type" value="Genomic_DNA"/>
</dbReference>
<dbReference type="Proteomes" id="UP001186944">
    <property type="component" value="Unassembled WGS sequence"/>
</dbReference>
<dbReference type="PROSITE" id="PS50240">
    <property type="entry name" value="TRYPSIN_DOM"/>
    <property type="match status" value="1"/>
</dbReference>
<evidence type="ECO:0000256" key="2">
    <source>
        <dbReference type="ARBA" id="ARBA00022801"/>
    </source>
</evidence>
<evidence type="ECO:0000259" key="6">
    <source>
        <dbReference type="PROSITE" id="PS50240"/>
    </source>
</evidence>
<evidence type="ECO:0000313" key="8">
    <source>
        <dbReference type="Proteomes" id="UP001186944"/>
    </source>
</evidence>
<dbReference type="CDD" id="cd00190">
    <property type="entry name" value="Tryp_SPc"/>
    <property type="match status" value="1"/>
</dbReference>
<gene>
    <name evidence="7" type="ORF">FSP39_025411</name>
</gene>
<sequence>MDNNFVIDKLLFAFPRQFFYHKFSKEYAEKQIEYLPHKPDFEARYTVKRIAERPPGSPIGGKISFGFRSVPGGHPYLVSIRKIIGRGRNRRVPLRASDIVIRVGEYDLTVRDGPERDYNVREIITPNTFDRSTYETDISLLYIEGRGIQLRRGIIDLAELPSENIRVSPNDRCFVSGWGDTEQGPSNVVREAQLKYFNPGEQARCQNLYRSQREVTRSMFCAGTDDGVPRDTCLGDSGGPFICQINGRRMLIGITSWGVRECGRPFYPGVYTDVRVLRQWIRNNAGI</sequence>
<dbReference type="SUPFAM" id="SSF50494">
    <property type="entry name" value="Trypsin-like serine proteases"/>
    <property type="match status" value="1"/>
</dbReference>
<evidence type="ECO:0000313" key="7">
    <source>
        <dbReference type="EMBL" id="KAK3104221.1"/>
    </source>
</evidence>
<dbReference type="GO" id="GO:0006508">
    <property type="term" value="P:proteolysis"/>
    <property type="evidence" value="ECO:0007669"/>
    <property type="project" value="UniProtKB-KW"/>
</dbReference>
<evidence type="ECO:0000256" key="5">
    <source>
        <dbReference type="ARBA" id="ARBA00024195"/>
    </source>
</evidence>
<name>A0AA89C3D7_PINIB</name>
<keyword evidence="8" id="KW-1185">Reference proteome</keyword>
<dbReference type="GO" id="GO:0004252">
    <property type="term" value="F:serine-type endopeptidase activity"/>
    <property type="evidence" value="ECO:0007669"/>
    <property type="project" value="InterPro"/>
</dbReference>
<protein>
    <recommendedName>
        <fullName evidence="6">Peptidase S1 domain-containing protein</fullName>
    </recommendedName>
</protein>
<dbReference type="InterPro" id="IPR043504">
    <property type="entry name" value="Peptidase_S1_PA_chymotrypsin"/>
</dbReference>
<evidence type="ECO:0000256" key="3">
    <source>
        <dbReference type="ARBA" id="ARBA00022825"/>
    </source>
</evidence>
<comment type="similarity">
    <text evidence="5">Belongs to the peptidase S1 family. CLIP subfamily.</text>
</comment>
<organism evidence="7 8">
    <name type="scientific">Pinctada imbricata</name>
    <name type="common">Atlantic pearl-oyster</name>
    <name type="synonym">Pinctada martensii</name>
    <dbReference type="NCBI Taxonomy" id="66713"/>
    <lineage>
        <taxon>Eukaryota</taxon>
        <taxon>Metazoa</taxon>
        <taxon>Spiralia</taxon>
        <taxon>Lophotrochozoa</taxon>
        <taxon>Mollusca</taxon>
        <taxon>Bivalvia</taxon>
        <taxon>Autobranchia</taxon>
        <taxon>Pteriomorphia</taxon>
        <taxon>Pterioida</taxon>
        <taxon>Pterioidea</taxon>
        <taxon>Pteriidae</taxon>
        <taxon>Pinctada</taxon>
    </lineage>
</organism>
<dbReference type="InterPro" id="IPR033116">
    <property type="entry name" value="TRYPSIN_SER"/>
</dbReference>
<dbReference type="FunFam" id="2.40.10.10:FF:000002">
    <property type="entry name" value="Transmembrane protease serine"/>
    <property type="match status" value="1"/>
</dbReference>
<dbReference type="PANTHER" id="PTHR24264:SF54">
    <property type="entry name" value="PEPTIDASE S1 DOMAIN-CONTAINING PROTEIN"/>
    <property type="match status" value="1"/>
</dbReference>
<keyword evidence="1" id="KW-0645">Protease</keyword>